<evidence type="ECO:0000313" key="3">
    <source>
        <dbReference type="Proteomes" id="UP001302321"/>
    </source>
</evidence>
<comment type="caution">
    <text evidence="2">The sequence shown here is derived from an EMBL/GenBank/DDBJ whole genome shotgun (WGS) entry which is preliminary data.</text>
</comment>
<evidence type="ECO:0000256" key="1">
    <source>
        <dbReference type="SAM" id="MobiDB-lite"/>
    </source>
</evidence>
<dbReference type="AlphaFoldDB" id="A0AAN7A2Y7"/>
<gene>
    <name evidence="2" type="ORF">QBC36DRAFT_94885</name>
</gene>
<dbReference type="Proteomes" id="UP001302321">
    <property type="component" value="Unassembled WGS sequence"/>
</dbReference>
<name>A0AAN7A2Y7_9PEZI</name>
<sequence>MLTFFLELLESSVSAFPYHPGRHLCSSYTPLVSNSVPHLQTILAPHRISSEVFIARKPHAFGVALRPPVVSPCATADILAIACSTSRLSACIIRQKFLSITYLNISQHIPRRPRAISRVRPAKGPTSSIFKIEKGKELGHNSTKHRRDLGQSHTLLDLAYHPTPTSRHPRPRVHRALPLLASGEKVLNWTSSSSQRLTDTCRPSCRTPHPASLSSPTIQ</sequence>
<reference evidence="2" key="1">
    <citation type="journal article" date="2023" name="Mol. Phylogenet. Evol.">
        <title>Genome-scale phylogeny and comparative genomics of the fungal order Sordariales.</title>
        <authorList>
            <person name="Hensen N."/>
            <person name="Bonometti L."/>
            <person name="Westerberg I."/>
            <person name="Brannstrom I.O."/>
            <person name="Guillou S."/>
            <person name="Cros-Aarteil S."/>
            <person name="Calhoun S."/>
            <person name="Haridas S."/>
            <person name="Kuo A."/>
            <person name="Mondo S."/>
            <person name="Pangilinan J."/>
            <person name="Riley R."/>
            <person name="LaButti K."/>
            <person name="Andreopoulos B."/>
            <person name="Lipzen A."/>
            <person name="Chen C."/>
            <person name="Yan M."/>
            <person name="Daum C."/>
            <person name="Ng V."/>
            <person name="Clum A."/>
            <person name="Steindorff A."/>
            <person name="Ohm R.A."/>
            <person name="Martin F."/>
            <person name="Silar P."/>
            <person name="Natvig D.O."/>
            <person name="Lalanne C."/>
            <person name="Gautier V."/>
            <person name="Ament-Velasquez S.L."/>
            <person name="Kruys A."/>
            <person name="Hutchinson M.I."/>
            <person name="Powell A.J."/>
            <person name="Barry K."/>
            <person name="Miller A.N."/>
            <person name="Grigoriev I.V."/>
            <person name="Debuchy R."/>
            <person name="Gladieux P."/>
            <person name="Hiltunen Thoren M."/>
            <person name="Johannesson H."/>
        </authorList>
    </citation>
    <scope>NUCLEOTIDE SEQUENCE</scope>
    <source>
        <strain evidence="2">CBS 892.96</strain>
    </source>
</reference>
<proteinExistence type="predicted"/>
<protein>
    <submittedName>
        <fullName evidence="2">Uncharacterized protein</fullName>
    </submittedName>
</protein>
<dbReference type="EMBL" id="MU866563">
    <property type="protein sequence ID" value="KAK4171445.1"/>
    <property type="molecule type" value="Genomic_DNA"/>
</dbReference>
<reference evidence="2" key="2">
    <citation type="submission" date="2023-05" db="EMBL/GenBank/DDBJ databases">
        <authorList>
            <consortium name="Lawrence Berkeley National Laboratory"/>
            <person name="Steindorff A."/>
            <person name="Hensen N."/>
            <person name="Bonometti L."/>
            <person name="Westerberg I."/>
            <person name="Brannstrom I.O."/>
            <person name="Guillou S."/>
            <person name="Cros-Aarteil S."/>
            <person name="Calhoun S."/>
            <person name="Haridas S."/>
            <person name="Kuo A."/>
            <person name="Mondo S."/>
            <person name="Pangilinan J."/>
            <person name="Riley R."/>
            <person name="Labutti K."/>
            <person name="Andreopoulos B."/>
            <person name="Lipzen A."/>
            <person name="Chen C."/>
            <person name="Yanf M."/>
            <person name="Daum C."/>
            <person name="Ng V."/>
            <person name="Clum A."/>
            <person name="Ohm R."/>
            <person name="Martin F."/>
            <person name="Silar P."/>
            <person name="Natvig D."/>
            <person name="Lalanne C."/>
            <person name="Gautier V."/>
            <person name="Ament-Velasquez S.L."/>
            <person name="Kruys A."/>
            <person name="Hutchinson M.I."/>
            <person name="Powell A.J."/>
            <person name="Barry K."/>
            <person name="Miller A.N."/>
            <person name="Grigoriev I.V."/>
            <person name="Debuchy R."/>
            <person name="Gladieux P."/>
            <person name="Thoren M.H."/>
            <person name="Johannesson H."/>
        </authorList>
    </citation>
    <scope>NUCLEOTIDE SEQUENCE</scope>
    <source>
        <strain evidence="2">CBS 892.96</strain>
    </source>
</reference>
<feature type="region of interest" description="Disordered" evidence="1">
    <location>
        <begin position="191"/>
        <end position="219"/>
    </location>
</feature>
<evidence type="ECO:0000313" key="2">
    <source>
        <dbReference type="EMBL" id="KAK4171445.1"/>
    </source>
</evidence>
<keyword evidence="3" id="KW-1185">Reference proteome</keyword>
<organism evidence="2 3">
    <name type="scientific">Triangularia setosa</name>
    <dbReference type="NCBI Taxonomy" id="2587417"/>
    <lineage>
        <taxon>Eukaryota</taxon>
        <taxon>Fungi</taxon>
        <taxon>Dikarya</taxon>
        <taxon>Ascomycota</taxon>
        <taxon>Pezizomycotina</taxon>
        <taxon>Sordariomycetes</taxon>
        <taxon>Sordariomycetidae</taxon>
        <taxon>Sordariales</taxon>
        <taxon>Podosporaceae</taxon>
        <taxon>Triangularia</taxon>
    </lineage>
</organism>
<accession>A0AAN7A2Y7</accession>